<dbReference type="InterPro" id="IPR042099">
    <property type="entry name" value="ANL_N_sf"/>
</dbReference>
<dbReference type="Gene3D" id="3.30.300.30">
    <property type="match status" value="1"/>
</dbReference>
<proteinExistence type="predicted"/>
<dbReference type="InterPro" id="IPR025110">
    <property type="entry name" value="AMP-bd_C"/>
</dbReference>
<feature type="domain" description="AMP-binding enzyme C-terminal" evidence="2">
    <location>
        <begin position="425"/>
        <end position="500"/>
    </location>
</feature>
<dbReference type="Pfam" id="PF13193">
    <property type="entry name" value="AMP-binding_C"/>
    <property type="match status" value="1"/>
</dbReference>
<evidence type="ECO:0000259" key="1">
    <source>
        <dbReference type="Pfam" id="PF00501"/>
    </source>
</evidence>
<dbReference type="InterPro" id="IPR000873">
    <property type="entry name" value="AMP-dep_synth/lig_dom"/>
</dbReference>
<dbReference type="GO" id="GO:0016405">
    <property type="term" value="F:CoA-ligase activity"/>
    <property type="evidence" value="ECO:0007669"/>
    <property type="project" value="TreeGrafter"/>
</dbReference>
<dbReference type="SUPFAM" id="SSF56801">
    <property type="entry name" value="Acetyl-CoA synthetase-like"/>
    <property type="match status" value="1"/>
</dbReference>
<evidence type="ECO:0000259" key="2">
    <source>
        <dbReference type="Pfam" id="PF13193"/>
    </source>
</evidence>
<dbReference type="PANTHER" id="PTHR24096">
    <property type="entry name" value="LONG-CHAIN-FATTY-ACID--COA LIGASE"/>
    <property type="match status" value="1"/>
</dbReference>
<protein>
    <submittedName>
        <fullName evidence="3">O-succinylbenzoate--CoA ligase</fullName>
    </submittedName>
</protein>
<dbReference type="Gene3D" id="3.40.50.12780">
    <property type="entry name" value="N-terminal domain of ligase-like"/>
    <property type="match status" value="1"/>
</dbReference>
<accession>A0A3R7EBW4</accession>
<gene>
    <name evidence="3" type="ORF">CE154_020755</name>
</gene>
<comment type="caution">
    <text evidence="3">The sequence shown here is derived from an EMBL/GenBank/DDBJ whole genome shotgun (WGS) entry which is preliminary data.</text>
</comment>
<dbReference type="InterPro" id="IPR020845">
    <property type="entry name" value="AMP-binding_CS"/>
</dbReference>
<reference evidence="3 4" key="1">
    <citation type="submission" date="2018-09" db="EMBL/GenBank/DDBJ databases">
        <title>Genome comparison of Alicycliphilus sp. BQ1, a polyurethanolytic bacterium, with its closest phylogenetic relatives Alicycliphilus denitrificans BC and K601, unable to attack polyurethane.</title>
        <authorList>
            <person name="Loza-Tavera H."/>
            <person name="Lozano L."/>
            <person name="Cevallos M."/>
            <person name="Maya-Lucas O."/>
            <person name="Garcia-Mena J."/>
            <person name="Hernandez J."/>
        </authorList>
    </citation>
    <scope>NUCLEOTIDE SEQUENCE [LARGE SCALE GENOMIC DNA]</scope>
    <source>
        <strain evidence="3 4">BQ1</strain>
    </source>
</reference>
<feature type="domain" description="AMP-dependent synthetase/ligase" evidence="1">
    <location>
        <begin position="13"/>
        <end position="375"/>
    </location>
</feature>
<evidence type="ECO:0000313" key="4">
    <source>
        <dbReference type="Proteomes" id="UP000216225"/>
    </source>
</evidence>
<evidence type="ECO:0000313" key="3">
    <source>
        <dbReference type="EMBL" id="RKJ94251.1"/>
    </source>
</evidence>
<organism evidence="3 4">
    <name type="scientific">Alicycliphilus denitrificans</name>
    <dbReference type="NCBI Taxonomy" id="179636"/>
    <lineage>
        <taxon>Bacteria</taxon>
        <taxon>Pseudomonadati</taxon>
        <taxon>Pseudomonadota</taxon>
        <taxon>Betaproteobacteria</taxon>
        <taxon>Burkholderiales</taxon>
        <taxon>Comamonadaceae</taxon>
        <taxon>Alicycliphilus</taxon>
    </lineage>
</organism>
<dbReference type="PANTHER" id="PTHR24096:SF267">
    <property type="entry name" value="MALONATE--COA LIGASE ACSF3, MITOCHONDRIAL"/>
    <property type="match status" value="1"/>
</dbReference>
<sequence>MQLIDLFDRGATYGAESPCLIEPGGSAWSYAQVQDLSHRIANGLQACGVERGSKVGLLSANHVLTFAAILGIVRSSGIWLPVNARNAPEENVNILVRGGCEFLFVHSQFAAQLPLLREAMPALKGIVCIDAELPGVPSLQTWAEEQPAQPFRSEDRTDDVVAIRGTGGTTGLPKGVLISHRNYLAMYANWYAAMPARERPVHLVVAPLTHAAGSLCFATCGYGGANIILPSAEPAAIIEAIERYKVTQIFLPPTVIYKLLAHPDVRKGDYRSLRYFVYSAAPMSVDKLREALQVFGPVMVQAYGQAEAPFACTIMTADEHAHILGDPALGHRLSSCGRASPFVRVGVMDAEGRLLPPGERGEIVVQGDLVMKGYYQDPEKTAETLRYGWLHTGDVGYRDEDGYFYIVDRMKDLIVSGGFNISPSEVEQVLWAHPAVSECAVIGVPDSHWGESVKAIVELKPGVPWDENAALAYCRDRLGGMKAPKSIEVWPQLPRSTVGKVLKREIRERYWAGQSRRV</sequence>
<name>A0A3R7EBW4_9BURK</name>
<dbReference type="Pfam" id="PF00501">
    <property type="entry name" value="AMP-binding"/>
    <property type="match status" value="1"/>
</dbReference>
<dbReference type="RefSeq" id="WP_094437414.1">
    <property type="nucleotide sequence ID" value="NZ_NKDB02000006.1"/>
</dbReference>
<dbReference type="PROSITE" id="PS00455">
    <property type="entry name" value="AMP_BINDING"/>
    <property type="match status" value="1"/>
</dbReference>
<dbReference type="InterPro" id="IPR045851">
    <property type="entry name" value="AMP-bd_C_sf"/>
</dbReference>
<keyword evidence="3" id="KW-0436">Ligase</keyword>
<dbReference type="AlphaFoldDB" id="A0A3R7EBW4"/>
<dbReference type="Proteomes" id="UP000216225">
    <property type="component" value="Unassembled WGS sequence"/>
</dbReference>
<dbReference type="EMBL" id="NKDB02000006">
    <property type="protein sequence ID" value="RKJ94251.1"/>
    <property type="molecule type" value="Genomic_DNA"/>
</dbReference>